<feature type="coiled-coil region" evidence="1">
    <location>
        <begin position="410"/>
        <end position="451"/>
    </location>
</feature>
<keyword evidence="1" id="KW-0175">Coiled coil</keyword>
<protein>
    <submittedName>
        <fullName evidence="2">Uncharacterized protein</fullName>
    </submittedName>
</protein>
<dbReference type="OrthoDB" id="10484852at2759"/>
<evidence type="ECO:0000313" key="3">
    <source>
        <dbReference type="Proteomes" id="UP000663879"/>
    </source>
</evidence>
<sequence>MTIEDEQQSNLIQVEDNFRLKNWKNFETINTIVAELRNTEKAYESFDLNVKINLELEDIVVVLRNILGLKDPVAHVVIDESQNGGIFSSNLLEQAKSGEKCCQKIAGILESCDKKLSNLPILIVTGSNSSVKIVVLFPCSLQNPRLSDSTLVYMIDPLSGNLDICKQTQKNLFFKYLQRGSAAIGLKALFKNLISNKKDNVSKCKKSADSAYLCLIYCLFLFEYGNDEFITAEWSNILKNLDIKKTALLNRIESYVAKRGLALQNQPTKSLQLSQLNEIDSQIDQVLRDNLSKLEKEKIKLEQNSEQAQLDEMVRLEKTLVEKHNKLNIEIKSLEKFINEHLNSESVEPIGKSLTMEKKYKQFISGEERRRIETDEQKKLLSVRSNLMHKSEKESRKVFHDQIETIMVLVRAKEQEASRIKENILCLENNSKELSLQIAEKQEKLDTSKTQLVNRANDKSLFLNKMKESVQLAQCFNKLEIDSCPSKWIEDVLKLNVYSDQDKLSDLGKRLDQITKIMQQTNQDLEECKNQTNDLLVKRDENKVELDEFENEISELKEKICAKNSELREKQTEKDSYDTLLWRLLYSSTFDSLSKQVEELQNCITKLENELADLNSKIDSKKSENIDLKDKIEKLGQKKIVLSQALSNLSNRDIVTELKNIKNQIVQQFSDEQKDIQIEIDNVAISMIKIEKDISLYTSQIEIDADQMAKLSMDKKELLEIIELVNLKKKQLEDQIIKIKQNLDNNVISLLGDLMSFI</sequence>
<keyword evidence="3" id="KW-1185">Reference proteome</keyword>
<evidence type="ECO:0000256" key="1">
    <source>
        <dbReference type="SAM" id="Coils"/>
    </source>
</evidence>
<name>A0A813MZW6_9BILA</name>
<comment type="caution">
    <text evidence="2">The sequence shown here is derived from an EMBL/GenBank/DDBJ whole genome shotgun (WGS) entry which is preliminary data.</text>
</comment>
<proteinExistence type="predicted"/>
<dbReference type="PANTHER" id="PTHR45615:SF80">
    <property type="entry name" value="GRIP DOMAIN-CONTAINING PROTEIN"/>
    <property type="match status" value="1"/>
</dbReference>
<gene>
    <name evidence="2" type="ORF">OXX778_LOCUS2461</name>
</gene>
<dbReference type="Proteomes" id="UP000663879">
    <property type="component" value="Unassembled WGS sequence"/>
</dbReference>
<feature type="coiled-coil region" evidence="1">
    <location>
        <begin position="715"/>
        <end position="742"/>
    </location>
</feature>
<dbReference type="Gene3D" id="1.10.287.1490">
    <property type="match status" value="1"/>
</dbReference>
<dbReference type="PANTHER" id="PTHR45615">
    <property type="entry name" value="MYOSIN HEAVY CHAIN, NON-MUSCLE"/>
    <property type="match status" value="1"/>
</dbReference>
<accession>A0A813MZW6</accession>
<dbReference type="AlphaFoldDB" id="A0A813MZW6"/>
<feature type="coiled-coil region" evidence="1">
    <location>
        <begin position="590"/>
        <end position="638"/>
    </location>
</feature>
<evidence type="ECO:0000313" key="2">
    <source>
        <dbReference type="EMBL" id="CAF0725111.1"/>
    </source>
</evidence>
<reference evidence="2" key="1">
    <citation type="submission" date="2021-02" db="EMBL/GenBank/DDBJ databases">
        <authorList>
            <person name="Nowell W R."/>
        </authorList>
    </citation>
    <scope>NUCLEOTIDE SEQUENCE</scope>
    <source>
        <strain evidence="2">Ploen Becks lab</strain>
    </source>
</reference>
<organism evidence="2 3">
    <name type="scientific">Brachionus calyciflorus</name>
    <dbReference type="NCBI Taxonomy" id="104777"/>
    <lineage>
        <taxon>Eukaryota</taxon>
        <taxon>Metazoa</taxon>
        <taxon>Spiralia</taxon>
        <taxon>Gnathifera</taxon>
        <taxon>Rotifera</taxon>
        <taxon>Eurotatoria</taxon>
        <taxon>Monogononta</taxon>
        <taxon>Pseudotrocha</taxon>
        <taxon>Ploima</taxon>
        <taxon>Brachionidae</taxon>
        <taxon>Brachionus</taxon>
    </lineage>
</organism>
<feature type="coiled-coil region" evidence="1">
    <location>
        <begin position="511"/>
        <end position="559"/>
    </location>
</feature>
<dbReference type="EMBL" id="CAJNOC010000192">
    <property type="protein sequence ID" value="CAF0725111.1"/>
    <property type="molecule type" value="Genomic_DNA"/>
</dbReference>
<feature type="coiled-coil region" evidence="1">
    <location>
        <begin position="284"/>
        <end position="311"/>
    </location>
</feature>